<dbReference type="PANTHER" id="PTHR31885:SF6">
    <property type="entry name" value="GH04784P"/>
    <property type="match status" value="1"/>
</dbReference>
<comment type="caution">
    <text evidence="7">The sequence shown here is derived from an EMBL/GenBank/DDBJ whole genome shotgun (WGS) entry which is preliminary data.</text>
</comment>
<feature type="transmembrane region" description="Helical" evidence="6">
    <location>
        <begin position="159"/>
        <end position="181"/>
    </location>
</feature>
<feature type="transmembrane region" description="Helical" evidence="6">
    <location>
        <begin position="71"/>
        <end position="88"/>
    </location>
</feature>
<dbReference type="Proteomes" id="UP000468388">
    <property type="component" value="Unassembled WGS sequence"/>
</dbReference>
<name>A0A6N8JIF1_9BACT</name>
<dbReference type="Pfam" id="PF07947">
    <property type="entry name" value="YhhN"/>
    <property type="match status" value="1"/>
</dbReference>
<feature type="transmembrane region" description="Helical" evidence="6">
    <location>
        <begin position="212"/>
        <end position="232"/>
    </location>
</feature>
<sequence length="279" mass="31849">MADNSKSAIRITTVLPSIFYSRLFSPLRERMRNLLLPLNNRSRMKKRVLIILFFLFFLIYLISIACNREVVSYVAKPMLTILLAIYFLNNTKQVARIFRILMSAALFFSCTGDVFLLFEDKGEAFFLAGIGSFLFTHLAYIGFFLKIRYSNYPLPGCQWPFIFLTAAALLLFIFTMLPYLGNMSIPVVIYAIFISLTLLTSMHAFRLKEQTMGWFAVTGAILFIASDTLIAIDHFYHAVPAGDFLVALTYGLAQWGLCTGGLKYLQIRQEYGTRSMRTN</sequence>
<dbReference type="EMBL" id="WRXO01000010">
    <property type="protein sequence ID" value="MVT44169.1"/>
    <property type="molecule type" value="Genomic_DNA"/>
</dbReference>
<dbReference type="GO" id="GO:0016020">
    <property type="term" value="C:membrane"/>
    <property type="evidence" value="ECO:0007669"/>
    <property type="project" value="UniProtKB-SubCell"/>
</dbReference>
<keyword evidence="3 6" id="KW-0812">Transmembrane</keyword>
<feature type="transmembrane region" description="Helical" evidence="6">
    <location>
        <begin position="124"/>
        <end position="147"/>
    </location>
</feature>
<keyword evidence="8" id="KW-1185">Reference proteome</keyword>
<dbReference type="GO" id="GO:0016787">
    <property type="term" value="F:hydrolase activity"/>
    <property type="evidence" value="ECO:0007669"/>
    <property type="project" value="TreeGrafter"/>
</dbReference>
<comment type="subcellular location">
    <subcellularLocation>
        <location evidence="1">Membrane</location>
        <topology evidence="1">Multi-pass membrane protein</topology>
    </subcellularLocation>
</comment>
<dbReference type="AlphaFoldDB" id="A0A6N8JIF1"/>
<dbReference type="InterPro" id="IPR012506">
    <property type="entry name" value="TMEM86B-like"/>
</dbReference>
<feature type="transmembrane region" description="Helical" evidence="6">
    <location>
        <begin position="187"/>
        <end position="205"/>
    </location>
</feature>
<comment type="similarity">
    <text evidence="2">Belongs to the TMEM86 family.</text>
</comment>
<proteinExistence type="inferred from homology"/>
<evidence type="ECO:0000256" key="4">
    <source>
        <dbReference type="ARBA" id="ARBA00022989"/>
    </source>
</evidence>
<feature type="transmembrane region" description="Helical" evidence="6">
    <location>
        <begin position="244"/>
        <end position="265"/>
    </location>
</feature>
<evidence type="ECO:0000313" key="8">
    <source>
        <dbReference type="Proteomes" id="UP000468388"/>
    </source>
</evidence>
<evidence type="ECO:0000313" key="7">
    <source>
        <dbReference type="EMBL" id="MVT44169.1"/>
    </source>
</evidence>
<evidence type="ECO:0008006" key="9">
    <source>
        <dbReference type="Google" id="ProtNLM"/>
    </source>
</evidence>
<reference evidence="7 8" key="1">
    <citation type="submission" date="2019-12" db="EMBL/GenBank/DDBJ databases">
        <title>The draft genomic sequence of strain Chitinophaga oryziterrae JCM 16595.</title>
        <authorList>
            <person name="Zhang X."/>
        </authorList>
    </citation>
    <scope>NUCLEOTIDE SEQUENCE [LARGE SCALE GENOMIC DNA]</scope>
    <source>
        <strain evidence="7 8">JCM 16595</strain>
    </source>
</reference>
<keyword evidence="5 6" id="KW-0472">Membrane</keyword>
<evidence type="ECO:0000256" key="5">
    <source>
        <dbReference type="ARBA" id="ARBA00023136"/>
    </source>
</evidence>
<feature type="transmembrane region" description="Helical" evidence="6">
    <location>
        <begin position="100"/>
        <end position="118"/>
    </location>
</feature>
<gene>
    <name evidence="7" type="ORF">GO495_26480</name>
</gene>
<feature type="transmembrane region" description="Helical" evidence="6">
    <location>
        <begin position="48"/>
        <end position="65"/>
    </location>
</feature>
<evidence type="ECO:0000256" key="3">
    <source>
        <dbReference type="ARBA" id="ARBA00022692"/>
    </source>
</evidence>
<accession>A0A6N8JIF1</accession>
<evidence type="ECO:0000256" key="1">
    <source>
        <dbReference type="ARBA" id="ARBA00004141"/>
    </source>
</evidence>
<organism evidence="7 8">
    <name type="scientific">Chitinophaga oryziterrae</name>
    <dbReference type="NCBI Taxonomy" id="1031224"/>
    <lineage>
        <taxon>Bacteria</taxon>
        <taxon>Pseudomonadati</taxon>
        <taxon>Bacteroidota</taxon>
        <taxon>Chitinophagia</taxon>
        <taxon>Chitinophagales</taxon>
        <taxon>Chitinophagaceae</taxon>
        <taxon>Chitinophaga</taxon>
    </lineage>
</organism>
<evidence type="ECO:0000256" key="6">
    <source>
        <dbReference type="SAM" id="Phobius"/>
    </source>
</evidence>
<keyword evidence="4 6" id="KW-1133">Transmembrane helix</keyword>
<protein>
    <recommendedName>
        <fullName evidence="9">Lysoplasmalogenase</fullName>
    </recommendedName>
</protein>
<dbReference type="PANTHER" id="PTHR31885">
    <property type="entry name" value="GH04784P"/>
    <property type="match status" value="1"/>
</dbReference>
<evidence type="ECO:0000256" key="2">
    <source>
        <dbReference type="ARBA" id="ARBA00007375"/>
    </source>
</evidence>